<evidence type="ECO:0000313" key="2">
    <source>
        <dbReference type="Proteomes" id="UP000281118"/>
    </source>
</evidence>
<protein>
    <submittedName>
        <fullName evidence="1">Uncharacterized protein</fullName>
    </submittedName>
</protein>
<organism evidence="1 2">
    <name type="scientific">Variovorax guangxiensis</name>
    <dbReference type="NCBI Taxonomy" id="1775474"/>
    <lineage>
        <taxon>Bacteria</taxon>
        <taxon>Pseudomonadati</taxon>
        <taxon>Pseudomonadota</taxon>
        <taxon>Betaproteobacteria</taxon>
        <taxon>Burkholderiales</taxon>
        <taxon>Comamonadaceae</taxon>
        <taxon>Variovorax</taxon>
    </lineage>
</organism>
<accession>A0A3S1A3X8</accession>
<reference evidence="1 2" key="1">
    <citation type="submission" date="2018-12" db="EMBL/GenBank/DDBJ databases">
        <title>The genome sequences of Variovorax guangxiensis DSM 27352.</title>
        <authorList>
            <person name="Gao J."/>
            <person name="Sun J."/>
        </authorList>
    </citation>
    <scope>NUCLEOTIDE SEQUENCE [LARGE SCALE GENOMIC DNA]</scope>
    <source>
        <strain evidence="1 2">DSM 27352</strain>
    </source>
</reference>
<dbReference type="Proteomes" id="UP000281118">
    <property type="component" value="Unassembled WGS sequence"/>
</dbReference>
<gene>
    <name evidence="1" type="ORF">EJP67_16650</name>
</gene>
<dbReference type="EMBL" id="RXFT01000006">
    <property type="protein sequence ID" value="RUR68693.1"/>
    <property type="molecule type" value="Genomic_DNA"/>
</dbReference>
<evidence type="ECO:0000313" key="1">
    <source>
        <dbReference type="EMBL" id="RUR68693.1"/>
    </source>
</evidence>
<dbReference type="RefSeq" id="WP_126022827.1">
    <property type="nucleotide sequence ID" value="NZ_RXFT01000006.1"/>
</dbReference>
<name>A0A3S1A3X8_9BURK</name>
<comment type="caution">
    <text evidence="1">The sequence shown here is derived from an EMBL/GenBank/DDBJ whole genome shotgun (WGS) entry which is preliminary data.</text>
</comment>
<dbReference type="OrthoDB" id="6663209at2"/>
<sequence>MTTPINPGDLVSVPDPSTGGAGAPVVVSQVMNGKWRNAVLLLNAASARADDAIEITDPAPQVPLIDLDTSYVMPIKPVLPDNNPADAKAIFDDARAEIHDEITMGYVDYLQTYFPDRSYFDNAIAWINRALTTGGTGVNAAVEAQIYERGRARLNMEAMRAENDAMQAFANRGFPLPPGALVHQVQLIRQDMRNKLAEQSRDISIEAFRAELENARLAVGQALDMWTKAIASAGEYIRTLLQGDQVASSLATAMVSVRSDLARNLVALYQAESAALEPRVRLAIADAQIKQSGNEANLRSKNQTLSDRVQAAIAALNSTTQVAAASLNGINAGASISGQDSSSF</sequence>
<dbReference type="AlphaFoldDB" id="A0A3S1A3X8"/>
<proteinExistence type="predicted"/>